<keyword evidence="5 11" id="KW-0812">Transmembrane</keyword>
<dbReference type="Proteomes" id="UP000177894">
    <property type="component" value="Chromosome"/>
</dbReference>
<gene>
    <name evidence="14" type="ORF">BJL90_13935</name>
</gene>
<keyword evidence="10" id="KW-0961">Cell wall biogenesis/degradation</keyword>
<feature type="domain" description="Penicillin-binding protein transpeptidase" evidence="12">
    <location>
        <begin position="419"/>
        <end position="596"/>
    </location>
</feature>
<comment type="subcellular location">
    <subcellularLocation>
        <location evidence="2">Cell membrane</location>
    </subcellularLocation>
    <subcellularLocation>
        <location evidence="1">Membrane</location>
        <topology evidence="1">Single-pass membrane protein</topology>
    </subcellularLocation>
</comment>
<evidence type="ECO:0000313" key="14">
    <source>
        <dbReference type="EMBL" id="AOY76853.1"/>
    </source>
</evidence>
<name>A0ABM6EUU3_9CLOT</name>
<evidence type="ECO:0000256" key="8">
    <source>
        <dbReference type="ARBA" id="ARBA00022989"/>
    </source>
</evidence>
<evidence type="ECO:0000256" key="11">
    <source>
        <dbReference type="SAM" id="Phobius"/>
    </source>
</evidence>
<comment type="similarity">
    <text evidence="3">Belongs to the transpeptidase family.</text>
</comment>
<dbReference type="InterPro" id="IPR001460">
    <property type="entry name" value="PCN-bd_Tpept"/>
</dbReference>
<evidence type="ECO:0000259" key="12">
    <source>
        <dbReference type="Pfam" id="PF00905"/>
    </source>
</evidence>
<dbReference type="RefSeq" id="WP_070969176.1">
    <property type="nucleotide sequence ID" value="NZ_CP017603.1"/>
</dbReference>
<keyword evidence="8 11" id="KW-1133">Transmembrane helix</keyword>
<protein>
    <submittedName>
        <fullName evidence="14">Penicillin-binding protein</fullName>
    </submittedName>
</protein>
<keyword evidence="7" id="KW-0573">Peptidoglycan synthesis</keyword>
<dbReference type="InterPro" id="IPR012338">
    <property type="entry name" value="Beta-lactam/transpept-like"/>
</dbReference>
<dbReference type="PANTHER" id="PTHR30627">
    <property type="entry name" value="PEPTIDOGLYCAN D,D-TRANSPEPTIDASE"/>
    <property type="match status" value="1"/>
</dbReference>
<evidence type="ECO:0000259" key="13">
    <source>
        <dbReference type="Pfam" id="PF03717"/>
    </source>
</evidence>
<keyword evidence="9 11" id="KW-0472">Membrane</keyword>
<dbReference type="Pfam" id="PF00905">
    <property type="entry name" value="Transpeptidase"/>
    <property type="match status" value="2"/>
</dbReference>
<feature type="domain" description="Penicillin-binding protein dimerisation" evidence="13">
    <location>
        <begin position="53"/>
        <end position="357"/>
    </location>
</feature>
<keyword evidence="6" id="KW-0133">Cell shape</keyword>
<accession>A0ABM6EUU3</accession>
<dbReference type="SUPFAM" id="SSF56601">
    <property type="entry name" value="beta-lactamase/transpeptidase-like"/>
    <property type="match status" value="1"/>
</dbReference>
<keyword evidence="15" id="KW-1185">Reference proteome</keyword>
<dbReference type="SUPFAM" id="SSF56519">
    <property type="entry name" value="Penicillin binding protein dimerisation domain"/>
    <property type="match status" value="1"/>
</dbReference>
<dbReference type="InterPro" id="IPR005311">
    <property type="entry name" value="PBP_dimer"/>
</dbReference>
<evidence type="ECO:0000256" key="6">
    <source>
        <dbReference type="ARBA" id="ARBA00022960"/>
    </source>
</evidence>
<evidence type="ECO:0000256" key="1">
    <source>
        <dbReference type="ARBA" id="ARBA00004167"/>
    </source>
</evidence>
<dbReference type="Pfam" id="PF03717">
    <property type="entry name" value="PBP_dimer"/>
    <property type="match status" value="1"/>
</dbReference>
<dbReference type="PANTHER" id="PTHR30627:SF2">
    <property type="entry name" value="PEPTIDOGLYCAN D,D-TRANSPEPTIDASE MRDA"/>
    <property type="match status" value="1"/>
</dbReference>
<dbReference type="Gene3D" id="3.40.710.10">
    <property type="entry name" value="DD-peptidase/beta-lactamase superfamily"/>
    <property type="match status" value="1"/>
</dbReference>
<evidence type="ECO:0000313" key="15">
    <source>
        <dbReference type="Proteomes" id="UP000177894"/>
    </source>
</evidence>
<evidence type="ECO:0000256" key="7">
    <source>
        <dbReference type="ARBA" id="ARBA00022984"/>
    </source>
</evidence>
<dbReference type="InterPro" id="IPR036138">
    <property type="entry name" value="PBP_dimer_sf"/>
</dbReference>
<evidence type="ECO:0000256" key="3">
    <source>
        <dbReference type="ARBA" id="ARBA00007171"/>
    </source>
</evidence>
<dbReference type="Gene3D" id="3.90.1310.10">
    <property type="entry name" value="Penicillin-binding protein 2a (Domain 2)"/>
    <property type="match status" value="2"/>
</dbReference>
<organism evidence="14 15">
    <name type="scientific">Clostridium formicaceticum</name>
    <dbReference type="NCBI Taxonomy" id="1497"/>
    <lineage>
        <taxon>Bacteria</taxon>
        <taxon>Bacillati</taxon>
        <taxon>Bacillota</taxon>
        <taxon>Clostridia</taxon>
        <taxon>Eubacteriales</taxon>
        <taxon>Clostridiaceae</taxon>
        <taxon>Clostridium</taxon>
    </lineage>
</organism>
<evidence type="ECO:0000256" key="9">
    <source>
        <dbReference type="ARBA" id="ARBA00023136"/>
    </source>
</evidence>
<reference evidence="14 15" key="1">
    <citation type="submission" date="2016-10" db="EMBL/GenBank/DDBJ databases">
        <title>Complete Genome Sequence of Acetogen Clostridium formicoaceticum ATCC 27076.</title>
        <authorList>
            <person name="Bao T."/>
            <person name="Cheng C."/>
            <person name="Zhao J."/>
            <person name="Yang S.-T."/>
            <person name="Wang J."/>
            <person name="Wang M."/>
        </authorList>
    </citation>
    <scope>NUCLEOTIDE SEQUENCE [LARGE SCALE GENOMIC DNA]</scope>
    <source>
        <strain evidence="14 15">ATCC 27076</strain>
    </source>
</reference>
<evidence type="ECO:0000256" key="2">
    <source>
        <dbReference type="ARBA" id="ARBA00004236"/>
    </source>
</evidence>
<feature type="transmembrane region" description="Helical" evidence="11">
    <location>
        <begin position="12"/>
        <end position="34"/>
    </location>
</feature>
<feature type="domain" description="Penicillin-binding protein transpeptidase" evidence="12">
    <location>
        <begin position="684"/>
        <end position="798"/>
    </location>
</feature>
<sequence>MMLNKLENRYNVTILIFSLIFVIILFRLATIMIVQGEHYREQAENRIFKTIPLPGARGEIRDRYGRLLAGNRPSFTVQMMKNEVVDEKINEVALNVINILEKNEDQYNDEFPIIFTEEGEYIFTYDLEVQTWKERNDLVEVEDAREAFEILRRRYNIAETDPVEAQQEFIKIPNLSVPISIRTWKFTEEMRKGQWLESYNIRDIETSAEEAFQLLRTKTYKIPESYSDIEARKIMVVREQLRKQGYLQYQPVRIAQDISDASVTEIEENIINLPGVNIAVEPIRYYPEGQLAAHILGYLGKISQQQEIDRYVKELGYLPTDIIGKSGIEHKFEETLKGKDGSRRVIVDSVGRLIEELKREESIPGDSVHLTIDANLQRVADETLEQVLKTIQAGGTYTTQWGSDRLVGRSGVMKNATSGSVVVTDIKNGEVLAMSNYPSYDPNLFATGISSADWQSLMPENERDPLAPRPLQNIATSTAIQPGSTFKMIVGLAAIEQGLSPEYKILDRGFIQVGGHSFGNWLWNQSRSTMGYQNLHQAIADSNNYYFYSVANGYDYGIGRSLPIQMNMDILTDYTKRFGLNDRTGIEMDVPRERSGGVPSVENKTRTVKAMLRNHLRRQMKLEDLDETKVNPTSELLTEMIEEIVGWAEENPSRSMIYNRMIDLGIREDKAGIYTDIAKYSYFNQARWSVADTMNFSIGQGEHSYTPLQMANYMAILANGGYRYNLSLIRKTQSYEGSNTIEYPPELVERIELNDYSNLDEINYGMYLVTETGTARNYFRNFPIKVAAKTGTAQREGKIPPIDEVEYLKRHLRAFGVTEAAVEHKTLQLMEENKDNPRYQDEGYAMREAIRSLNPRANLDHFKDDYDNYSWFTGFAPYEDPQIAISVLIFQGGSGGYGAPIFREIVAEYMGLNTVTENEGSIIENRLTR</sequence>
<proteinExistence type="inferred from homology"/>
<dbReference type="EMBL" id="CP017603">
    <property type="protein sequence ID" value="AOY76853.1"/>
    <property type="molecule type" value="Genomic_DNA"/>
</dbReference>
<keyword evidence="4" id="KW-1003">Cell membrane</keyword>
<evidence type="ECO:0000256" key="4">
    <source>
        <dbReference type="ARBA" id="ARBA00022475"/>
    </source>
</evidence>
<evidence type="ECO:0000256" key="10">
    <source>
        <dbReference type="ARBA" id="ARBA00023316"/>
    </source>
</evidence>
<evidence type="ECO:0000256" key="5">
    <source>
        <dbReference type="ARBA" id="ARBA00022692"/>
    </source>
</evidence>
<dbReference type="InterPro" id="IPR050515">
    <property type="entry name" value="Beta-lactam/transpept"/>
</dbReference>